<gene>
    <name evidence="2" type="ORF">S12H4_24943</name>
</gene>
<dbReference type="EMBL" id="BARW01013732">
    <property type="protein sequence ID" value="GAI83046.1"/>
    <property type="molecule type" value="Genomic_DNA"/>
</dbReference>
<keyword evidence="1" id="KW-0812">Transmembrane</keyword>
<feature type="non-terminal residue" evidence="2">
    <location>
        <position position="36"/>
    </location>
</feature>
<proteinExistence type="predicted"/>
<feature type="transmembrane region" description="Helical" evidence="1">
    <location>
        <begin position="6"/>
        <end position="26"/>
    </location>
</feature>
<evidence type="ECO:0000256" key="1">
    <source>
        <dbReference type="SAM" id="Phobius"/>
    </source>
</evidence>
<reference evidence="2" key="1">
    <citation type="journal article" date="2014" name="Front. Microbiol.">
        <title>High frequency of phylogenetically diverse reductive dehalogenase-homologous genes in deep subseafloor sedimentary metagenomes.</title>
        <authorList>
            <person name="Kawai M."/>
            <person name="Futagami T."/>
            <person name="Toyoda A."/>
            <person name="Takaki Y."/>
            <person name="Nishi S."/>
            <person name="Hori S."/>
            <person name="Arai W."/>
            <person name="Tsubouchi T."/>
            <person name="Morono Y."/>
            <person name="Uchiyama I."/>
            <person name="Ito T."/>
            <person name="Fujiyama A."/>
            <person name="Inagaki F."/>
            <person name="Takami H."/>
        </authorList>
    </citation>
    <scope>NUCLEOTIDE SEQUENCE</scope>
    <source>
        <strain evidence="2">Expedition CK06-06</strain>
    </source>
</reference>
<accession>X1SV98</accession>
<evidence type="ECO:0000313" key="2">
    <source>
        <dbReference type="EMBL" id="GAI83046.1"/>
    </source>
</evidence>
<organism evidence="2">
    <name type="scientific">marine sediment metagenome</name>
    <dbReference type="NCBI Taxonomy" id="412755"/>
    <lineage>
        <taxon>unclassified sequences</taxon>
        <taxon>metagenomes</taxon>
        <taxon>ecological metagenomes</taxon>
    </lineage>
</organism>
<keyword evidence="1" id="KW-0472">Membrane</keyword>
<dbReference type="AlphaFoldDB" id="X1SV98"/>
<sequence>MPKIKIDGFQLFCMMVIFMFGSNLLLDIGKSAKQDV</sequence>
<name>X1SV98_9ZZZZ</name>
<keyword evidence="1" id="KW-1133">Transmembrane helix</keyword>
<protein>
    <submittedName>
        <fullName evidence="2">Uncharacterized protein</fullName>
    </submittedName>
</protein>
<comment type="caution">
    <text evidence="2">The sequence shown here is derived from an EMBL/GenBank/DDBJ whole genome shotgun (WGS) entry which is preliminary data.</text>
</comment>